<dbReference type="InterPro" id="IPR006500">
    <property type="entry name" value="Helicase_put_C_phage/plasmid"/>
</dbReference>
<dbReference type="InterPro" id="IPR045455">
    <property type="entry name" value="NrS-1_pol-like_helicase"/>
</dbReference>
<dbReference type="InterPro" id="IPR014818">
    <property type="entry name" value="Phage/plasmid_primase_P4_C"/>
</dbReference>
<feature type="domain" description="SF3 helicase" evidence="5">
    <location>
        <begin position="500"/>
        <end position="658"/>
    </location>
</feature>
<dbReference type="SUPFAM" id="SSF52540">
    <property type="entry name" value="P-loop containing nucleoside triphosphate hydrolases"/>
    <property type="match status" value="1"/>
</dbReference>
<dbReference type="InterPro" id="IPR015330">
    <property type="entry name" value="DNA_primase/pol_bifunc_N"/>
</dbReference>
<dbReference type="Proteomes" id="UP000605784">
    <property type="component" value="Unassembled WGS sequence"/>
</dbReference>
<proteinExistence type="predicted"/>
<evidence type="ECO:0000256" key="3">
    <source>
        <dbReference type="ARBA" id="ARBA00022840"/>
    </source>
</evidence>
<feature type="compositionally biased region" description="Basic and acidic residues" evidence="4">
    <location>
        <begin position="220"/>
        <end position="232"/>
    </location>
</feature>
<dbReference type="InterPro" id="IPR027417">
    <property type="entry name" value="P-loop_NTPase"/>
</dbReference>
<evidence type="ECO:0000256" key="1">
    <source>
        <dbReference type="ARBA" id="ARBA00022741"/>
    </source>
</evidence>
<comment type="caution">
    <text evidence="6">The sequence shown here is derived from an EMBL/GenBank/DDBJ whole genome shotgun (WGS) entry which is preliminary data.</text>
</comment>
<dbReference type="GO" id="GO:0016787">
    <property type="term" value="F:hydrolase activity"/>
    <property type="evidence" value="ECO:0007669"/>
    <property type="project" value="UniProtKB-KW"/>
</dbReference>
<dbReference type="PANTHER" id="PTHR35372:SF2">
    <property type="entry name" value="SF3 HELICASE DOMAIN-CONTAINING PROTEIN"/>
    <property type="match status" value="1"/>
</dbReference>
<evidence type="ECO:0000313" key="6">
    <source>
        <dbReference type="EMBL" id="GGN96416.1"/>
    </source>
</evidence>
<dbReference type="EMBL" id="BMOU01000004">
    <property type="protein sequence ID" value="GGN96416.1"/>
    <property type="molecule type" value="Genomic_DNA"/>
</dbReference>
<name>A0A830GM05_9EURY</name>
<dbReference type="RefSeq" id="WP_188998089.1">
    <property type="nucleotide sequence ID" value="NZ_BMOU01000004.1"/>
</dbReference>
<dbReference type="NCBIfam" id="TIGR01613">
    <property type="entry name" value="primase_Cterm"/>
    <property type="match status" value="1"/>
</dbReference>
<keyword evidence="2" id="KW-0378">Hydrolase</keyword>
<dbReference type="Pfam" id="PF19263">
    <property type="entry name" value="DUF5906"/>
    <property type="match status" value="1"/>
</dbReference>
<dbReference type="PROSITE" id="PS51206">
    <property type="entry name" value="SF3_HELICASE_1"/>
    <property type="match status" value="1"/>
</dbReference>
<dbReference type="GO" id="GO:0005524">
    <property type="term" value="F:ATP binding"/>
    <property type="evidence" value="ECO:0007669"/>
    <property type="project" value="UniProtKB-KW"/>
</dbReference>
<dbReference type="Gene3D" id="3.30.2250.10">
    <property type="entry name" value="Bifunctional DNA primase/polymerase domain"/>
    <property type="match status" value="1"/>
</dbReference>
<keyword evidence="7" id="KW-1185">Reference proteome</keyword>
<evidence type="ECO:0000259" key="5">
    <source>
        <dbReference type="PROSITE" id="PS51206"/>
    </source>
</evidence>
<dbReference type="Gene3D" id="3.40.50.300">
    <property type="entry name" value="P-loop containing nucleotide triphosphate hydrolases"/>
    <property type="match status" value="1"/>
</dbReference>
<feature type="region of interest" description="Disordered" evidence="4">
    <location>
        <begin position="777"/>
        <end position="799"/>
    </location>
</feature>
<protein>
    <recommendedName>
        <fullName evidence="5">SF3 helicase domain-containing protein</fullName>
    </recommendedName>
</protein>
<dbReference type="AlphaFoldDB" id="A0A830GM05"/>
<dbReference type="SMART" id="SM00885">
    <property type="entry name" value="D5_N"/>
    <property type="match status" value="1"/>
</dbReference>
<gene>
    <name evidence="6" type="ORF">GCM10009030_24660</name>
</gene>
<dbReference type="Pfam" id="PF09250">
    <property type="entry name" value="Prim-Pol"/>
    <property type="match status" value="1"/>
</dbReference>
<feature type="region of interest" description="Disordered" evidence="4">
    <location>
        <begin position="219"/>
        <end position="267"/>
    </location>
</feature>
<reference evidence="6" key="1">
    <citation type="journal article" date="2014" name="Int. J. Syst. Evol. Microbiol.">
        <title>Complete genome sequence of Corynebacterium casei LMG S-19264T (=DSM 44701T), isolated from a smear-ripened cheese.</title>
        <authorList>
            <consortium name="US DOE Joint Genome Institute (JGI-PGF)"/>
            <person name="Walter F."/>
            <person name="Albersmeier A."/>
            <person name="Kalinowski J."/>
            <person name="Ruckert C."/>
        </authorList>
    </citation>
    <scope>NUCLEOTIDE SEQUENCE</scope>
    <source>
        <strain evidence="6">JCM 17820</strain>
    </source>
</reference>
<keyword evidence="1" id="KW-0547">Nucleotide-binding</keyword>
<dbReference type="InterPro" id="IPR014015">
    <property type="entry name" value="Helicase_SF3_DNA-vir"/>
</dbReference>
<reference evidence="6" key="2">
    <citation type="submission" date="2020-09" db="EMBL/GenBank/DDBJ databases">
        <authorList>
            <person name="Sun Q."/>
            <person name="Ohkuma M."/>
        </authorList>
    </citation>
    <scope>NUCLEOTIDE SEQUENCE</scope>
    <source>
        <strain evidence="6">JCM 17820</strain>
    </source>
</reference>
<sequence>MSTDKDTSGSERCDPRKCAERVADHLREAGLDTERFIEVHDGEKKSTDHTQFEPDRVNGNYGIYAGRRLVDVDIDIYDGEGDSNVLAVVDDLPETLTVETPHTDGETGGHRFYCVESGDEFETASEACEAVWGGATNPAPSWGEIRVQNQYVVGPGSQLADCQKDWCDECATDDGGCYEIAVDRPIATITADDLADVLRADPDRPTTISTAENEQVALDVSKDGEDVERATAGDDDSPTEDSDHPDPAAVVTETGVSEKYPRDGDRSEHDWAICKEFHRYGVSKAAAEQWFHSELPESKVAERGEIDYGKTNGGTWTRSGESVRKEDGALGTRSLGNEQDPLAGSQWDLVRDQFRDSTNGSTTSAYNVAADSVLADESLVCVRETGEFYRYDPEEGYYRRKGESYIRERLRDAIPGCVNNNRMNNIIERVRDRCYLDQNEFTPPEGKVVVKNGVLDLDTREVEPFTPDYYFTAGLDCEYNPEATAEEWDETLCSTVATDGARETVQEFVGYYLEVWHHKRAKNLFAVGPTASGKSTFVDTVAALFGEEMPSVTNLTPQQLADTQFDRSALAEAALNARNDINATKIEDSGTLKTLFAGERVKMERKYQDPTFGSPAAKHLFSANWLPRVVGEDESIYRRVLIVEFPDTIPREERDLDLKERLQRNDLPGILNWALDGRDRLHEQGGFSRDRSLMDTRLKWLSWRSAPLRFMFEQCEITGDSTDTVERKSAYLAYKQWAARNGYDIRPQQRMTTYWKMVPHVETMSHDGMDVFTGLRFSEGGTDTGDKPHRRRGDGLQDY</sequence>
<keyword evidence="3" id="KW-0067">ATP-binding</keyword>
<organism evidence="6 7">
    <name type="scientific">Haloarcula pellucida</name>
    <dbReference type="NCBI Taxonomy" id="1427151"/>
    <lineage>
        <taxon>Archaea</taxon>
        <taxon>Methanobacteriati</taxon>
        <taxon>Methanobacteriota</taxon>
        <taxon>Stenosarchaea group</taxon>
        <taxon>Halobacteria</taxon>
        <taxon>Halobacteriales</taxon>
        <taxon>Haloarculaceae</taxon>
        <taxon>Haloarcula</taxon>
    </lineage>
</organism>
<dbReference type="PANTHER" id="PTHR35372">
    <property type="entry name" value="ATP BINDING PROTEIN-RELATED"/>
    <property type="match status" value="1"/>
</dbReference>
<dbReference type="Pfam" id="PF08706">
    <property type="entry name" value="D5_N"/>
    <property type="match status" value="1"/>
</dbReference>
<accession>A0A830GM05</accession>
<evidence type="ECO:0000313" key="7">
    <source>
        <dbReference type="Proteomes" id="UP000605784"/>
    </source>
</evidence>
<evidence type="ECO:0000256" key="2">
    <source>
        <dbReference type="ARBA" id="ARBA00022801"/>
    </source>
</evidence>
<dbReference type="InterPro" id="IPR051620">
    <property type="entry name" value="ORF904-like_C"/>
</dbReference>
<evidence type="ECO:0000256" key="4">
    <source>
        <dbReference type="SAM" id="MobiDB-lite"/>
    </source>
</evidence>